<comment type="caution">
    <text evidence="2">The sequence shown here is derived from an EMBL/GenBank/DDBJ whole genome shotgun (WGS) entry which is preliminary data.</text>
</comment>
<keyword evidence="1" id="KW-1133">Transmembrane helix</keyword>
<organism evidence="2 3">
    <name type="scientific">Nonomuraea roseola</name>
    <dbReference type="NCBI Taxonomy" id="46179"/>
    <lineage>
        <taxon>Bacteria</taxon>
        <taxon>Bacillati</taxon>
        <taxon>Actinomycetota</taxon>
        <taxon>Actinomycetes</taxon>
        <taxon>Streptosporangiales</taxon>
        <taxon>Streptosporangiaceae</taxon>
        <taxon>Nonomuraea</taxon>
    </lineage>
</organism>
<reference evidence="2 3" key="1">
    <citation type="submission" date="2024-09" db="EMBL/GenBank/DDBJ databases">
        <authorList>
            <person name="Sun Q."/>
            <person name="Mori K."/>
        </authorList>
    </citation>
    <scope>NUCLEOTIDE SEQUENCE [LARGE SCALE GENOMIC DNA]</scope>
    <source>
        <strain evidence="2 3">JCM 3323</strain>
    </source>
</reference>
<evidence type="ECO:0000313" key="3">
    <source>
        <dbReference type="Proteomes" id="UP001589646"/>
    </source>
</evidence>
<name>A0ABV5QDB9_9ACTN</name>
<dbReference type="Proteomes" id="UP001589646">
    <property type="component" value="Unassembled WGS sequence"/>
</dbReference>
<evidence type="ECO:0000256" key="1">
    <source>
        <dbReference type="SAM" id="Phobius"/>
    </source>
</evidence>
<protein>
    <submittedName>
        <fullName evidence="2">Uncharacterized protein</fullName>
    </submittedName>
</protein>
<evidence type="ECO:0000313" key="2">
    <source>
        <dbReference type="EMBL" id="MFB9533496.1"/>
    </source>
</evidence>
<feature type="transmembrane region" description="Helical" evidence="1">
    <location>
        <begin position="58"/>
        <end position="78"/>
    </location>
</feature>
<keyword evidence="1" id="KW-0812">Transmembrane</keyword>
<sequence>MSSSAKLPFPAHAEHALPPRFFGLMKATTLFLAAALLTQAITAGQLLSNGGSRQLHHATGGAVSAALVLQIIATLLVWRAGHGSARYLVVSASMVLLTGVQFVVGASGDVAIHVPLGVVLFGAGAVLVAQVWSSRPARTAD</sequence>
<feature type="transmembrane region" description="Helical" evidence="1">
    <location>
        <begin position="110"/>
        <end position="132"/>
    </location>
</feature>
<dbReference type="RefSeq" id="WP_346118034.1">
    <property type="nucleotide sequence ID" value="NZ_BAAAXC010000005.1"/>
</dbReference>
<keyword evidence="1" id="KW-0472">Membrane</keyword>
<dbReference type="EMBL" id="JBHMCE010000019">
    <property type="protein sequence ID" value="MFB9533496.1"/>
    <property type="molecule type" value="Genomic_DNA"/>
</dbReference>
<feature type="transmembrane region" description="Helical" evidence="1">
    <location>
        <begin position="85"/>
        <end position="104"/>
    </location>
</feature>
<keyword evidence="3" id="KW-1185">Reference proteome</keyword>
<proteinExistence type="predicted"/>
<gene>
    <name evidence="2" type="ORF">ACFFRN_43460</name>
</gene>
<accession>A0ABV5QDB9</accession>